<evidence type="ECO:0000313" key="20">
    <source>
        <dbReference type="Proteomes" id="UP000509704"/>
    </source>
</evidence>
<dbReference type="GeneID" id="59238197"/>
<dbReference type="InterPro" id="IPR036420">
    <property type="entry name" value="BRCT_dom_sf"/>
</dbReference>
<dbReference type="InterPro" id="IPR012310">
    <property type="entry name" value="DNA_ligase_ATP-dep_cent"/>
</dbReference>
<dbReference type="SUPFAM" id="SSF50249">
    <property type="entry name" value="Nucleic acid-binding proteins"/>
    <property type="match status" value="1"/>
</dbReference>
<dbReference type="GO" id="GO:0003910">
    <property type="term" value="F:DNA ligase (ATP) activity"/>
    <property type="evidence" value="ECO:0007669"/>
    <property type="project" value="UniProtKB-EC"/>
</dbReference>
<dbReference type="InterPro" id="IPR044125">
    <property type="entry name" value="Adenylation_DNA_ligase_IV"/>
</dbReference>
<dbReference type="CDD" id="cd07968">
    <property type="entry name" value="OBF_DNA_ligase_IV"/>
    <property type="match status" value="1"/>
</dbReference>
<dbReference type="GO" id="GO:0006310">
    <property type="term" value="P:DNA recombination"/>
    <property type="evidence" value="ECO:0007669"/>
    <property type="project" value="UniProtKB-KW"/>
</dbReference>
<dbReference type="GO" id="GO:0046872">
    <property type="term" value="F:metal ion binding"/>
    <property type="evidence" value="ECO:0007669"/>
    <property type="project" value="UniProtKB-KW"/>
</dbReference>
<dbReference type="GO" id="GO:0032807">
    <property type="term" value="C:DNA ligase IV complex"/>
    <property type="evidence" value="ECO:0007669"/>
    <property type="project" value="TreeGrafter"/>
</dbReference>
<dbReference type="PANTHER" id="PTHR45997">
    <property type="entry name" value="DNA LIGASE 4"/>
    <property type="match status" value="1"/>
</dbReference>
<evidence type="ECO:0000259" key="17">
    <source>
        <dbReference type="PROSITE" id="PS50160"/>
    </source>
</evidence>
<dbReference type="Gene3D" id="1.10.3260.10">
    <property type="entry name" value="DNA ligase, ATP-dependent, N-terminal domain"/>
    <property type="match status" value="1"/>
</dbReference>
<proteinExistence type="inferred from homology"/>
<dbReference type="Gene3D" id="3.40.50.10190">
    <property type="entry name" value="BRCT domain"/>
    <property type="match status" value="2"/>
</dbReference>
<dbReference type="EMBL" id="CP058610">
    <property type="protein sequence ID" value="QLG74414.1"/>
    <property type="molecule type" value="Genomic_DNA"/>
</dbReference>
<dbReference type="SUPFAM" id="SSF56091">
    <property type="entry name" value="DNA ligase/mRNA capping enzyme, catalytic domain"/>
    <property type="match status" value="1"/>
</dbReference>
<dbReference type="PROSITE" id="PS50172">
    <property type="entry name" value="BRCT"/>
    <property type="match status" value="2"/>
</dbReference>
<dbReference type="AlphaFoldDB" id="A0A7H9B842"/>
<keyword evidence="5" id="KW-0479">Metal-binding</keyword>
<feature type="domain" description="BRCT" evidence="18">
    <location>
        <begin position="854"/>
        <end position="957"/>
    </location>
</feature>
<dbReference type="SUPFAM" id="SSF52113">
    <property type="entry name" value="BRCT domain"/>
    <property type="match status" value="2"/>
</dbReference>
<evidence type="ECO:0000256" key="1">
    <source>
        <dbReference type="ARBA" id="ARBA00001946"/>
    </source>
</evidence>
<dbReference type="KEGG" id="zmk:HG535_0G02970"/>
<dbReference type="GO" id="GO:0071897">
    <property type="term" value="P:DNA biosynthetic process"/>
    <property type="evidence" value="ECO:0007669"/>
    <property type="project" value="InterPro"/>
</dbReference>
<evidence type="ECO:0000259" key="18">
    <source>
        <dbReference type="PROSITE" id="PS50172"/>
    </source>
</evidence>
<evidence type="ECO:0000256" key="16">
    <source>
        <dbReference type="RuleBase" id="RU004196"/>
    </source>
</evidence>
<dbReference type="InterPro" id="IPR000977">
    <property type="entry name" value="DNA_ligase_ATP-dep"/>
</dbReference>
<keyword evidence="13" id="KW-0539">Nucleus</keyword>
<evidence type="ECO:0000256" key="2">
    <source>
        <dbReference type="ARBA" id="ARBA00004123"/>
    </source>
</evidence>
<comment type="catalytic activity">
    <reaction evidence="14 15">
        <text>ATP + (deoxyribonucleotide)n-3'-hydroxyl + 5'-phospho-(deoxyribonucleotide)m = (deoxyribonucleotide)n+m + AMP + diphosphate.</text>
        <dbReference type="EC" id="6.5.1.1"/>
    </reaction>
</comment>
<evidence type="ECO:0000256" key="12">
    <source>
        <dbReference type="ARBA" id="ARBA00023204"/>
    </source>
</evidence>
<dbReference type="RefSeq" id="XP_037146139.1">
    <property type="nucleotide sequence ID" value="XM_037290244.1"/>
</dbReference>
<gene>
    <name evidence="19" type="ORF">HG535_0G02970</name>
</gene>
<keyword evidence="8 15" id="KW-0227">DNA damage</keyword>
<evidence type="ECO:0000256" key="14">
    <source>
        <dbReference type="ARBA" id="ARBA00034003"/>
    </source>
</evidence>
<dbReference type="InterPro" id="IPR012308">
    <property type="entry name" value="DNA_ligase_ATP-dep_N"/>
</dbReference>
<dbReference type="Proteomes" id="UP000509704">
    <property type="component" value="Chromosome 7"/>
</dbReference>
<sequence length="958" mass="110364">MEQLAPQAEACLEGPKNFSPSPDFVWLCEELFKKLDNVQIERKQHYSGSKPVSVRYYEVINNFVNLWRSTVGTDIFPALVLILPYRDKRIYNIKDYTLVKAICRYLKLPKNSVTERRLLRWKKKASRGIRLSDFCVEEIKKRKRESSKKCRITIDKLNEFLDKLAEERGTKGRGYVGVIESTAFKYCLENMSYMELKYLFDIILKSRVIGGQEHKFLNCWHPDAEDYLSVVSDLKLVASKLWDPNFRLKNDDLSVNIGYAFVPHLAKKLSISYDKICKKLAYDFYIEEKMDGERIQLHYQDYGMKLKFYSRRGFDYTYLYGESIKGGTISPFLKLTKNVKECVLDGEMVTFDLERNTVLPFGLVKSSAKNALSPEGICTSGYRPLFMVLDLIYLNGISITKLPLHQRKVYLRQILTPHPNIVNILPYIRCSDSESIKKSLQTAITMGSEGIILKRYNSKYSFGARNDNWLKVKPEYLEQFGENMDLLVIGRTPGKKDSLMCGLAVFEEEEISDAMREMQQIVNLDTDSEDIEEEHERKKKIKGFVSFCVIANGISQEEFKEIDRRTRGFWKKTEEINPPPLLKFGTKVPEEWIEPQNSVVLEIKARSLDNTESSGRKFKAGCTLYGGYCRGIRLDKDWTTAYSLSELYQERRSKSSAYGQSAKQTLLKPKRARKSNIALSIGMKLDDDEAYKRNLDIFRGLYFYILSDCVDIWSKRRITKEQLGAYVVQNGGVLINNLINKHNTESSYRIISSRCTTECNLLAERGYDIINPRWILDCISYETLVKIEPRHCYKVSNDLMKVAKCRADNLGDSYEIFVSQNGLDSLIDFAVSFDNMKEVKFHTDSEIQKIPLFLLSGRVVYVPPIPYSEDEVTNGIIDRIKAFGGKTTQNISSCNLIITPDANAEEKASIIKKIRLELSFLDENSGYPPKIPFIVAGEWLFKSIENGFQLPEEDFGVF</sequence>
<dbReference type="GO" id="GO:0005524">
    <property type="term" value="F:ATP binding"/>
    <property type="evidence" value="ECO:0007669"/>
    <property type="project" value="UniProtKB-KW"/>
</dbReference>
<dbReference type="EC" id="6.5.1.1" evidence="15"/>
<evidence type="ECO:0000256" key="11">
    <source>
        <dbReference type="ARBA" id="ARBA00023172"/>
    </source>
</evidence>
<evidence type="ECO:0000256" key="4">
    <source>
        <dbReference type="ARBA" id="ARBA00022598"/>
    </source>
</evidence>
<dbReference type="CDD" id="cd07903">
    <property type="entry name" value="Adenylation_DNA_ligase_IV"/>
    <property type="match status" value="1"/>
</dbReference>
<dbReference type="PANTHER" id="PTHR45997:SF1">
    <property type="entry name" value="DNA LIGASE 4"/>
    <property type="match status" value="1"/>
</dbReference>
<evidence type="ECO:0000256" key="9">
    <source>
        <dbReference type="ARBA" id="ARBA00022840"/>
    </source>
</evidence>
<dbReference type="Pfam" id="PF04675">
    <property type="entry name" value="DNA_ligase_A_N"/>
    <property type="match status" value="1"/>
</dbReference>
<dbReference type="Gene3D" id="3.30.470.30">
    <property type="entry name" value="DNA ligase/mRNA capping enzyme"/>
    <property type="match status" value="1"/>
</dbReference>
<keyword evidence="11 15" id="KW-0233">DNA recombination</keyword>
<protein>
    <recommendedName>
        <fullName evidence="15">DNA ligase</fullName>
        <ecNumber evidence="15">6.5.1.1</ecNumber>
    </recommendedName>
</protein>
<reference evidence="19 20" key="1">
    <citation type="submission" date="2020-07" db="EMBL/GenBank/DDBJ databases">
        <title>The yeast mating-type switching endonuclease HO is a domesticated member of an unorthodox homing genetic element family.</title>
        <authorList>
            <person name="Coughlan A.Y."/>
            <person name="Lombardi L."/>
            <person name="Braun-Galleani S."/>
            <person name="Martos A.R."/>
            <person name="Galeote V."/>
            <person name="Bigey F."/>
            <person name="Dequin S."/>
            <person name="Byrne K.P."/>
            <person name="Wolfe K.H."/>
        </authorList>
    </citation>
    <scope>NUCLEOTIDE SEQUENCE [LARGE SCALE GENOMIC DNA]</scope>
    <source>
        <strain evidence="19 20">NRRL Y-6702</strain>
    </source>
</reference>
<keyword evidence="6" id="KW-0677">Repeat</keyword>
<evidence type="ECO:0000256" key="13">
    <source>
        <dbReference type="ARBA" id="ARBA00023242"/>
    </source>
</evidence>
<dbReference type="GO" id="GO:0006303">
    <property type="term" value="P:double-strand break repair via nonhomologous end joining"/>
    <property type="evidence" value="ECO:0007669"/>
    <property type="project" value="TreeGrafter"/>
</dbReference>
<feature type="domain" description="ATP-dependent DNA ligase family profile" evidence="17">
    <location>
        <begin position="386"/>
        <end position="500"/>
    </location>
</feature>
<dbReference type="OrthoDB" id="151490at2759"/>
<dbReference type="GO" id="GO:0006297">
    <property type="term" value="P:nucleotide-excision repair, DNA gap filling"/>
    <property type="evidence" value="ECO:0007669"/>
    <property type="project" value="TreeGrafter"/>
</dbReference>
<comment type="subcellular location">
    <subcellularLocation>
        <location evidence="2">Nucleus</location>
    </subcellularLocation>
</comment>
<keyword evidence="10" id="KW-0460">Magnesium</keyword>
<comment type="cofactor">
    <cofactor evidence="1">
        <name>Mg(2+)</name>
        <dbReference type="ChEBI" id="CHEBI:18420"/>
    </cofactor>
</comment>
<dbReference type="Gene3D" id="2.40.50.140">
    <property type="entry name" value="Nucleic acid-binding proteins"/>
    <property type="match status" value="1"/>
</dbReference>
<evidence type="ECO:0000256" key="5">
    <source>
        <dbReference type="ARBA" id="ARBA00022723"/>
    </source>
</evidence>
<dbReference type="NCBIfam" id="TIGR00574">
    <property type="entry name" value="dnl1"/>
    <property type="match status" value="1"/>
</dbReference>
<dbReference type="Pfam" id="PF01068">
    <property type="entry name" value="DNA_ligase_A_M"/>
    <property type="match status" value="1"/>
</dbReference>
<evidence type="ECO:0000256" key="8">
    <source>
        <dbReference type="ARBA" id="ARBA00022763"/>
    </source>
</evidence>
<evidence type="ECO:0000256" key="6">
    <source>
        <dbReference type="ARBA" id="ARBA00022737"/>
    </source>
</evidence>
<dbReference type="InterPro" id="IPR001357">
    <property type="entry name" value="BRCT_dom"/>
</dbReference>
<keyword evidence="9 15" id="KW-0067">ATP-binding</keyword>
<keyword evidence="4 15" id="KW-0436">Ligase</keyword>
<dbReference type="PROSITE" id="PS50160">
    <property type="entry name" value="DNA_LIGASE_A3"/>
    <property type="match status" value="1"/>
</dbReference>
<dbReference type="InterPro" id="IPR029710">
    <property type="entry name" value="LIG4"/>
</dbReference>
<evidence type="ECO:0000256" key="10">
    <source>
        <dbReference type="ARBA" id="ARBA00022842"/>
    </source>
</evidence>
<evidence type="ECO:0000256" key="7">
    <source>
        <dbReference type="ARBA" id="ARBA00022741"/>
    </source>
</evidence>
<feature type="domain" description="BRCT" evidence="18">
    <location>
        <begin position="693"/>
        <end position="792"/>
    </location>
</feature>
<keyword evidence="12 15" id="KW-0234">DNA repair</keyword>
<keyword evidence="7 15" id="KW-0547">Nucleotide-binding</keyword>
<dbReference type="GO" id="GO:0003677">
    <property type="term" value="F:DNA binding"/>
    <property type="evidence" value="ECO:0007669"/>
    <property type="project" value="InterPro"/>
</dbReference>
<evidence type="ECO:0000313" key="19">
    <source>
        <dbReference type="EMBL" id="QLG74414.1"/>
    </source>
</evidence>
<dbReference type="InterPro" id="IPR036599">
    <property type="entry name" value="DNA_ligase_N_sf"/>
</dbReference>
<dbReference type="Pfam" id="PF16589">
    <property type="entry name" value="BRCT_2"/>
    <property type="match status" value="1"/>
</dbReference>
<accession>A0A7H9B842</accession>
<dbReference type="InterPro" id="IPR012340">
    <property type="entry name" value="NA-bd_OB-fold"/>
</dbReference>
<name>A0A7H9B842_ZYGMR</name>
<evidence type="ECO:0000256" key="3">
    <source>
        <dbReference type="ARBA" id="ARBA00007572"/>
    </source>
</evidence>
<evidence type="ECO:0000256" key="15">
    <source>
        <dbReference type="RuleBase" id="RU000617"/>
    </source>
</evidence>
<comment type="similarity">
    <text evidence="3 16">Belongs to the ATP-dependent DNA ligase family.</text>
</comment>
<dbReference type="InterPro" id="IPR016059">
    <property type="entry name" value="DNA_ligase_ATP-dep_CS"/>
</dbReference>
<keyword evidence="20" id="KW-1185">Reference proteome</keyword>
<dbReference type="PROSITE" id="PS00697">
    <property type="entry name" value="DNA_LIGASE_A1"/>
    <property type="match status" value="1"/>
</dbReference>
<organism evidence="19 20">
    <name type="scientific">Zygotorulaspora mrakii</name>
    <name type="common">Zygosaccharomyces mrakii</name>
    <dbReference type="NCBI Taxonomy" id="42260"/>
    <lineage>
        <taxon>Eukaryota</taxon>
        <taxon>Fungi</taxon>
        <taxon>Dikarya</taxon>
        <taxon>Ascomycota</taxon>
        <taxon>Saccharomycotina</taxon>
        <taxon>Saccharomycetes</taxon>
        <taxon>Saccharomycetales</taxon>
        <taxon>Saccharomycetaceae</taxon>
        <taxon>Zygotorulaspora</taxon>
    </lineage>
</organism>